<dbReference type="PANTHER" id="PTHR25462:SF296">
    <property type="entry name" value="MEIOTIC P26, ISOFORM F"/>
    <property type="match status" value="1"/>
</dbReference>
<evidence type="ECO:0000256" key="2">
    <source>
        <dbReference type="ARBA" id="ARBA00022737"/>
    </source>
</evidence>
<evidence type="ECO:0000259" key="7">
    <source>
        <dbReference type="PROSITE" id="PS50089"/>
    </source>
</evidence>
<evidence type="ECO:0000256" key="5">
    <source>
        <dbReference type="PROSITE-ProRule" id="PRU00024"/>
    </source>
</evidence>
<name>A0A1S3IEU0_LINAN</name>
<dbReference type="PANTHER" id="PTHR25462">
    <property type="entry name" value="BONUS, ISOFORM C-RELATED"/>
    <property type="match status" value="1"/>
</dbReference>
<accession>A0A1S3IEU0</accession>
<protein>
    <submittedName>
        <fullName evidence="10">E3 ubiquitin-protein ligase TRIM71-like</fullName>
    </submittedName>
</protein>
<evidence type="ECO:0000256" key="3">
    <source>
        <dbReference type="ARBA" id="ARBA00022771"/>
    </source>
</evidence>
<dbReference type="PROSITE" id="PS00518">
    <property type="entry name" value="ZF_RING_1"/>
    <property type="match status" value="1"/>
</dbReference>
<dbReference type="CDD" id="cd05819">
    <property type="entry name" value="NHL"/>
    <property type="match status" value="1"/>
</dbReference>
<keyword evidence="9" id="KW-1185">Reference proteome</keyword>
<dbReference type="OrthoDB" id="6042961at2759"/>
<dbReference type="InParanoid" id="A0A1S3IEU0"/>
<keyword evidence="3 5" id="KW-0863">Zinc-finger</keyword>
<feature type="repeat" description="NHL" evidence="6">
    <location>
        <begin position="574"/>
        <end position="609"/>
    </location>
</feature>
<dbReference type="PROSITE" id="PS51125">
    <property type="entry name" value="NHL"/>
    <property type="match status" value="1"/>
</dbReference>
<dbReference type="KEGG" id="lak:106163666"/>
<dbReference type="GO" id="GO:0008270">
    <property type="term" value="F:zinc ion binding"/>
    <property type="evidence" value="ECO:0007669"/>
    <property type="project" value="UniProtKB-KW"/>
</dbReference>
<keyword evidence="4" id="KW-0862">Zinc</keyword>
<evidence type="ECO:0000256" key="4">
    <source>
        <dbReference type="ARBA" id="ARBA00022833"/>
    </source>
</evidence>
<dbReference type="SMART" id="SM00336">
    <property type="entry name" value="BBOX"/>
    <property type="match status" value="1"/>
</dbReference>
<keyword evidence="1" id="KW-0479">Metal-binding</keyword>
<feature type="domain" description="RING-type" evidence="7">
    <location>
        <begin position="29"/>
        <end position="72"/>
    </location>
</feature>
<gene>
    <name evidence="10" type="primary">LOC106163666</name>
</gene>
<dbReference type="Gene3D" id="3.30.160.60">
    <property type="entry name" value="Classic Zinc Finger"/>
    <property type="match status" value="1"/>
</dbReference>
<evidence type="ECO:0000313" key="10">
    <source>
        <dbReference type="RefSeq" id="XP_013396780.1"/>
    </source>
</evidence>
<evidence type="ECO:0000313" key="9">
    <source>
        <dbReference type="Proteomes" id="UP000085678"/>
    </source>
</evidence>
<dbReference type="SUPFAM" id="SSF57850">
    <property type="entry name" value="RING/U-box"/>
    <property type="match status" value="1"/>
</dbReference>
<dbReference type="RefSeq" id="XP_013396780.1">
    <property type="nucleotide sequence ID" value="XM_013541326.1"/>
</dbReference>
<dbReference type="Gene3D" id="2.120.10.30">
    <property type="entry name" value="TolB, C-terminal domain"/>
    <property type="match status" value="2"/>
</dbReference>
<feature type="domain" description="B box-type" evidence="8">
    <location>
        <begin position="168"/>
        <end position="209"/>
    </location>
</feature>
<dbReference type="InterPro" id="IPR018957">
    <property type="entry name" value="Znf_C3HC4_RING-type"/>
</dbReference>
<dbReference type="InterPro" id="IPR011042">
    <property type="entry name" value="6-blade_b-propeller_TolB-like"/>
</dbReference>
<organism evidence="9 10">
    <name type="scientific">Lingula anatina</name>
    <name type="common">Brachiopod</name>
    <name type="synonym">Lingula unguis</name>
    <dbReference type="NCBI Taxonomy" id="7574"/>
    <lineage>
        <taxon>Eukaryota</taxon>
        <taxon>Metazoa</taxon>
        <taxon>Spiralia</taxon>
        <taxon>Lophotrochozoa</taxon>
        <taxon>Brachiopoda</taxon>
        <taxon>Linguliformea</taxon>
        <taxon>Lingulata</taxon>
        <taxon>Lingulida</taxon>
        <taxon>Linguloidea</taxon>
        <taxon>Lingulidae</taxon>
        <taxon>Lingula</taxon>
    </lineage>
</organism>
<dbReference type="InterPro" id="IPR013083">
    <property type="entry name" value="Znf_RING/FYVE/PHD"/>
</dbReference>
<evidence type="ECO:0000256" key="1">
    <source>
        <dbReference type="ARBA" id="ARBA00022723"/>
    </source>
</evidence>
<dbReference type="PROSITE" id="PS50089">
    <property type="entry name" value="ZF_RING_2"/>
    <property type="match status" value="1"/>
</dbReference>
<evidence type="ECO:0000259" key="8">
    <source>
        <dbReference type="PROSITE" id="PS50119"/>
    </source>
</evidence>
<dbReference type="InterPro" id="IPR017907">
    <property type="entry name" value="Znf_RING_CS"/>
</dbReference>
<dbReference type="InterPro" id="IPR001258">
    <property type="entry name" value="NHL_repeat"/>
</dbReference>
<dbReference type="InterPro" id="IPR001841">
    <property type="entry name" value="Znf_RING"/>
</dbReference>
<dbReference type="Gene3D" id="3.30.40.10">
    <property type="entry name" value="Zinc/RING finger domain, C3HC4 (zinc finger)"/>
    <property type="match status" value="1"/>
</dbReference>
<dbReference type="Pfam" id="PF00643">
    <property type="entry name" value="zf-B_box"/>
    <property type="match status" value="1"/>
</dbReference>
<dbReference type="Pfam" id="PF00097">
    <property type="entry name" value="zf-C3HC4"/>
    <property type="match status" value="1"/>
</dbReference>
<evidence type="ECO:0000256" key="6">
    <source>
        <dbReference type="PROSITE-ProRule" id="PRU00504"/>
    </source>
</evidence>
<dbReference type="InterPro" id="IPR000315">
    <property type="entry name" value="Znf_B-box"/>
</dbReference>
<dbReference type="InterPro" id="IPR047153">
    <property type="entry name" value="TRIM45/56/19-like"/>
</dbReference>
<dbReference type="CDD" id="cd16584">
    <property type="entry name" value="RING-HC_TRIM56_C-V"/>
    <property type="match status" value="1"/>
</dbReference>
<dbReference type="SUPFAM" id="SSF101898">
    <property type="entry name" value="NHL repeat"/>
    <property type="match status" value="1"/>
</dbReference>
<dbReference type="GeneID" id="106163666"/>
<dbReference type="SUPFAM" id="SSF57845">
    <property type="entry name" value="B-box zinc-binding domain"/>
    <property type="match status" value="1"/>
</dbReference>
<dbReference type="PROSITE" id="PS50119">
    <property type="entry name" value="ZF_BBOX"/>
    <property type="match status" value="1"/>
</dbReference>
<dbReference type="SMART" id="SM00184">
    <property type="entry name" value="RING"/>
    <property type="match status" value="1"/>
</dbReference>
<reference evidence="10" key="1">
    <citation type="submission" date="2025-08" db="UniProtKB">
        <authorList>
            <consortium name="RefSeq"/>
        </authorList>
    </citation>
    <scope>IDENTIFICATION</scope>
    <source>
        <tissue evidence="10">Gonads</tissue>
    </source>
</reference>
<dbReference type="Proteomes" id="UP000085678">
    <property type="component" value="Unplaced"/>
</dbReference>
<proteinExistence type="predicted"/>
<dbReference type="AlphaFoldDB" id="A0A1S3IEU0"/>
<sequence length="654" mass="73199">MATADSKGVTESPQAESLRTEIANDFLSCSLCLEEYKDPTDLPCRHTFCKGCLKTYISDLTPGSKLRCPVCRKETEVPKDGLEGFTHNFFIESLQDTVLQSTHKKKCSSCALVSQTETVATSKCITCHDYLCDRCSPFHCGSRLTKDHRILTFQQLHSSEYQKEIQEQQKIICPEHKGETIRYFCSDCSVPICRDCRDLHHDGHKLISLEKAAEMVKPKLENKCHYLERKLATGEKTLLNIDNTLATFLENESSVQQQIKAHAAYLRQLLDQQEQTLLRELHKTSSTHRKNIQTSYDNCSATCSSIKTTTDVVKNILQHGAPIDVLMLQHQLGQRLDELQSTTAMEEIPEKIHLTLTTNTEVDQEISSGAGLGNVQISRLPALPKFKPQAVCMLKFDTGPKIAEDISVSPNREYVTTHGWNNKVKVFSSDGTSRQEFTSISHTQLKWPVGICHFPDGRMIVSDAGSNKLFILSPQWEVQQTVDVSSPHGVALNNSCTKIAVAQFIEKSVSVFSIDIKGKITLTKVMKDKDGDQLFDKPYKVSYMSNGCLVVSDTSLNKLHILTPSGDPLYQYTGPDNKLVDIRGVCVDAYDNILVTDYTNHCIHLVSPDGKFIQYIATKADGLKNPWGCTINQDGYLVVTQGNGKVKVFQYLEK</sequence>
<keyword evidence="2" id="KW-0677">Repeat</keyword>